<dbReference type="RefSeq" id="WP_146572507.1">
    <property type="nucleotide sequence ID" value="NZ_SJPH01000002.1"/>
</dbReference>
<dbReference type="Pfam" id="PF12804">
    <property type="entry name" value="NTP_transf_3"/>
    <property type="match status" value="1"/>
</dbReference>
<evidence type="ECO:0000313" key="4">
    <source>
        <dbReference type="Proteomes" id="UP000318995"/>
    </source>
</evidence>
<dbReference type="GO" id="GO:0016779">
    <property type="term" value="F:nucleotidyltransferase activity"/>
    <property type="evidence" value="ECO:0007669"/>
    <property type="project" value="TreeGrafter"/>
</dbReference>
<dbReference type="Proteomes" id="UP000318995">
    <property type="component" value="Unassembled WGS sequence"/>
</dbReference>
<keyword evidence="1" id="KW-0808">Transferase</keyword>
<dbReference type="OrthoDB" id="9788394at2"/>
<gene>
    <name evidence="3" type="ORF">Pla111_13290</name>
</gene>
<proteinExistence type="predicted"/>
<dbReference type="PANTHER" id="PTHR19136:SF81">
    <property type="entry name" value="MOLYBDENUM COFACTOR GUANYLYLTRANSFERASE"/>
    <property type="match status" value="1"/>
</dbReference>
<dbReference type="EMBL" id="SJPH01000002">
    <property type="protein sequence ID" value="TWT47709.1"/>
    <property type="molecule type" value="Genomic_DNA"/>
</dbReference>
<dbReference type="InterPro" id="IPR029044">
    <property type="entry name" value="Nucleotide-diphossugar_trans"/>
</dbReference>
<dbReference type="Gene3D" id="3.90.550.10">
    <property type="entry name" value="Spore Coat Polysaccharide Biosynthesis Protein SpsA, Chain A"/>
    <property type="match status" value="1"/>
</dbReference>
<dbReference type="SUPFAM" id="SSF53448">
    <property type="entry name" value="Nucleotide-diphospho-sugar transferases"/>
    <property type="match status" value="1"/>
</dbReference>
<organism evidence="3 4">
    <name type="scientific">Botrimarina hoheduenensis</name>
    <dbReference type="NCBI Taxonomy" id="2528000"/>
    <lineage>
        <taxon>Bacteria</taxon>
        <taxon>Pseudomonadati</taxon>
        <taxon>Planctomycetota</taxon>
        <taxon>Planctomycetia</taxon>
        <taxon>Pirellulales</taxon>
        <taxon>Lacipirellulaceae</taxon>
        <taxon>Botrimarina</taxon>
    </lineage>
</organism>
<dbReference type="InterPro" id="IPR025877">
    <property type="entry name" value="MobA-like_NTP_Trfase"/>
</dbReference>
<name>A0A5C5WC89_9BACT</name>
<protein>
    <submittedName>
        <fullName evidence="3">Molybdopterin-guanine dinucleotide biosynthesis protein MobA</fullName>
    </submittedName>
</protein>
<comment type="caution">
    <text evidence="3">The sequence shown here is derived from an EMBL/GenBank/DDBJ whole genome shotgun (WGS) entry which is preliminary data.</text>
</comment>
<evidence type="ECO:0000313" key="3">
    <source>
        <dbReference type="EMBL" id="TWT47709.1"/>
    </source>
</evidence>
<dbReference type="AlphaFoldDB" id="A0A5C5WC89"/>
<dbReference type="PANTHER" id="PTHR19136">
    <property type="entry name" value="MOLYBDENUM COFACTOR GUANYLYLTRANSFERASE"/>
    <property type="match status" value="1"/>
</dbReference>
<sequence length="208" mass="21936">MSLQSDAHPPVYVLIGGQSRRFGTDKATHSVEGVPWAIDVGCRLAPAGDFVFVGQPRTPGVFAQVRTIADWPGGVGPLAGVIAALEDRLAMHGPGTIVIASCDLVRPHRDLLIPLLEAIEADRTLDAAAYRAADLWQPFPAVLHTRLLDRAIDVAAEGGALQRLFAQRAYAAPWSAHSAGPPQANSLTELAEHLAAAAPSKNPPRTLG</sequence>
<evidence type="ECO:0000259" key="2">
    <source>
        <dbReference type="Pfam" id="PF12804"/>
    </source>
</evidence>
<feature type="domain" description="MobA-like NTP transferase" evidence="2">
    <location>
        <begin position="12"/>
        <end position="167"/>
    </location>
</feature>
<reference evidence="3 4" key="1">
    <citation type="submission" date="2019-02" db="EMBL/GenBank/DDBJ databases">
        <title>Deep-cultivation of Planctomycetes and their phenomic and genomic characterization uncovers novel biology.</title>
        <authorList>
            <person name="Wiegand S."/>
            <person name="Jogler M."/>
            <person name="Boedeker C."/>
            <person name="Pinto D."/>
            <person name="Vollmers J."/>
            <person name="Rivas-Marin E."/>
            <person name="Kohn T."/>
            <person name="Peeters S.H."/>
            <person name="Heuer A."/>
            <person name="Rast P."/>
            <person name="Oberbeckmann S."/>
            <person name="Bunk B."/>
            <person name="Jeske O."/>
            <person name="Meyerdierks A."/>
            <person name="Storesund J.E."/>
            <person name="Kallscheuer N."/>
            <person name="Luecker S."/>
            <person name="Lage O.M."/>
            <person name="Pohl T."/>
            <person name="Merkel B.J."/>
            <person name="Hornburger P."/>
            <person name="Mueller R.-W."/>
            <person name="Bruemmer F."/>
            <person name="Labrenz M."/>
            <person name="Spormann A.M."/>
            <person name="Op Den Camp H."/>
            <person name="Overmann J."/>
            <person name="Amann R."/>
            <person name="Jetten M.S.M."/>
            <person name="Mascher T."/>
            <person name="Medema M.H."/>
            <person name="Devos D.P."/>
            <person name="Kaster A.-K."/>
            <person name="Ovreas L."/>
            <person name="Rohde M."/>
            <person name="Galperin M.Y."/>
            <person name="Jogler C."/>
        </authorList>
    </citation>
    <scope>NUCLEOTIDE SEQUENCE [LARGE SCALE GENOMIC DNA]</scope>
    <source>
        <strain evidence="3 4">Pla111</strain>
    </source>
</reference>
<keyword evidence="4" id="KW-1185">Reference proteome</keyword>
<accession>A0A5C5WC89</accession>
<evidence type="ECO:0000256" key="1">
    <source>
        <dbReference type="ARBA" id="ARBA00022679"/>
    </source>
</evidence>